<keyword evidence="4" id="KW-1185">Reference proteome</keyword>
<dbReference type="OrthoDB" id="339358at2759"/>
<organism evidence="3 4">
    <name type="scientific">Cryptosporidium ubiquitum</name>
    <dbReference type="NCBI Taxonomy" id="857276"/>
    <lineage>
        <taxon>Eukaryota</taxon>
        <taxon>Sar</taxon>
        <taxon>Alveolata</taxon>
        <taxon>Apicomplexa</taxon>
        <taxon>Conoidasida</taxon>
        <taxon>Coccidia</taxon>
        <taxon>Eucoccidiorida</taxon>
        <taxon>Eimeriorina</taxon>
        <taxon>Cryptosporidiidae</taxon>
        <taxon>Cryptosporidium</taxon>
    </lineage>
</organism>
<feature type="coiled-coil region" evidence="1">
    <location>
        <begin position="628"/>
        <end position="738"/>
    </location>
</feature>
<protein>
    <submittedName>
        <fullName evidence="3">Uncharacterized protein</fullName>
    </submittedName>
</protein>
<feature type="compositionally biased region" description="Polar residues" evidence="2">
    <location>
        <begin position="347"/>
        <end position="356"/>
    </location>
</feature>
<name>A0A1J4MR00_9CRYT</name>
<comment type="caution">
    <text evidence="3">The sequence shown here is derived from an EMBL/GenBank/DDBJ whole genome shotgun (WGS) entry which is preliminary data.</text>
</comment>
<dbReference type="EMBL" id="LRBP01000001">
    <property type="protein sequence ID" value="OII75317.1"/>
    <property type="molecule type" value="Genomic_DNA"/>
</dbReference>
<evidence type="ECO:0000256" key="1">
    <source>
        <dbReference type="SAM" id="Coils"/>
    </source>
</evidence>
<evidence type="ECO:0000313" key="3">
    <source>
        <dbReference type="EMBL" id="OII75317.1"/>
    </source>
</evidence>
<reference evidence="3 4" key="1">
    <citation type="submission" date="2016-10" db="EMBL/GenBank/DDBJ databases">
        <title>Reductive evolution of mitochondrial metabolism and differential evolution of invasion-related proteins in Cryptosporidium.</title>
        <authorList>
            <person name="Liu S."/>
            <person name="Roellig D.M."/>
            <person name="Guo Y."/>
            <person name="Li N."/>
            <person name="Frace M.A."/>
            <person name="Tang K."/>
            <person name="Zhang L."/>
            <person name="Feng Y."/>
            <person name="Xiao L."/>
        </authorList>
    </citation>
    <scope>NUCLEOTIDE SEQUENCE [LARGE SCALE GENOMIC DNA]</scope>
    <source>
        <strain evidence="3">39726</strain>
    </source>
</reference>
<evidence type="ECO:0000256" key="2">
    <source>
        <dbReference type="SAM" id="MobiDB-lite"/>
    </source>
</evidence>
<dbReference type="RefSeq" id="XP_028876324.1">
    <property type="nucleotide sequence ID" value="XM_029018850.1"/>
</dbReference>
<gene>
    <name evidence="3" type="ORF">cubi_01838</name>
</gene>
<sequence>MPFKCCMGNNLQDNSNEEHKDSNYIKKIPKPIDLNEGYNSQLELLIFNNRQNNNRIDRGYHFINKATNKSKYDSAKYFSINPITFVETKVSNVVNTPGGPAIAEASSNIVFSGCNSPINLVTSIEATPNAKNSSYIEPFLPTTNKINQTDSNYSIAEKKKLEDKNFVEKSSEINNYSEICKASDQKKGHINVEEIKFPLITKSDRAQKEFGLENTYPEEMNYSTKNEDEYECENGQIQKCIVNTGNLSDEYKYDNDTIKKNDKNEEITDIGIPDIKNDIDELILLSNKSKNKDNHLEKKKKKFKKTIHIEISFSPKNNIFVDAQHNQNKIKTQLEPHNKIKLGLNDHNGQGPTQSKFFFGSNNKKSTSIDSNDSNSNRFDESPFEDNQKVGNDEPINKTKSCETYESEFKQMSEEPVHIMNNNSTKEEISNIRENCVSSNLPLSDIIANTQNQAVIDYNSSFEKHSSLDIKSFEKLIPFIDESETKINHLTNIEKNEKSKCFAKEKSFDSLTEIKQPKNKVIEFSRETLEKLNGSLPIVESDPQMAQLFASAQIRIEDINNQNKSFEDINSPEECDPIDSIVKFLDNPSKYKDSISWATIKAIKEVYEPQVEYAKKELERWMNSENKSDESEENIEYYNNLISELQEKVVLAEKARELLLTQYKNDDIQFMIQNEKISLEEIKKKISKESNELKFLEERYLNGSLNLKEEVRTSRIKIQNLENELKSKLAEIHKLDELLKIHEDC</sequence>
<feature type="compositionally biased region" description="Basic and acidic residues" evidence="2">
    <location>
        <begin position="378"/>
        <end position="398"/>
    </location>
</feature>
<dbReference type="VEuPathDB" id="CryptoDB:cubi_01838"/>
<keyword evidence="1" id="KW-0175">Coiled coil</keyword>
<dbReference type="AlphaFoldDB" id="A0A1J4MR00"/>
<dbReference type="GeneID" id="39978629"/>
<dbReference type="Proteomes" id="UP000186176">
    <property type="component" value="Unassembled WGS sequence"/>
</dbReference>
<accession>A0A1J4MR00</accession>
<feature type="compositionally biased region" description="Low complexity" evidence="2">
    <location>
        <begin position="361"/>
        <end position="377"/>
    </location>
</feature>
<proteinExistence type="predicted"/>
<evidence type="ECO:0000313" key="4">
    <source>
        <dbReference type="Proteomes" id="UP000186176"/>
    </source>
</evidence>
<feature type="region of interest" description="Disordered" evidence="2">
    <location>
        <begin position="344"/>
        <end position="398"/>
    </location>
</feature>